<dbReference type="InterPro" id="IPR000914">
    <property type="entry name" value="SBP_5_dom"/>
</dbReference>
<protein>
    <submittedName>
        <fullName evidence="3">Putative ABC transporter substrate-binding protein</fullName>
    </submittedName>
</protein>
<dbReference type="eggNOG" id="COG0747">
    <property type="taxonomic scope" value="Bacteria"/>
</dbReference>
<dbReference type="InterPro" id="IPR039424">
    <property type="entry name" value="SBP_5"/>
</dbReference>
<dbReference type="EMBL" id="BAEG01000005">
    <property type="protein sequence ID" value="GAB11955.1"/>
    <property type="molecule type" value="Genomic_DNA"/>
</dbReference>
<reference evidence="3 4" key="1">
    <citation type="submission" date="2011-12" db="EMBL/GenBank/DDBJ databases">
        <title>Whole genome shotgun sequence of Arthrobacter globiformis NBRC 12137.</title>
        <authorList>
            <person name="Miyazawa S."/>
            <person name="Hosoyama A."/>
            <person name="Tsuchikane K."/>
            <person name="Katsumata H."/>
            <person name="Yamazaki S."/>
            <person name="Fujita N."/>
        </authorList>
    </citation>
    <scope>NUCLEOTIDE SEQUENCE [LARGE SCALE GENOMIC DNA]</scope>
    <source>
        <strain evidence="3 4">NBRC 12137</strain>
    </source>
</reference>
<dbReference type="GO" id="GO:0015833">
    <property type="term" value="P:peptide transport"/>
    <property type="evidence" value="ECO:0007669"/>
    <property type="project" value="TreeGrafter"/>
</dbReference>
<feature type="domain" description="Solute-binding protein family 5" evidence="2">
    <location>
        <begin position="114"/>
        <end position="473"/>
    </location>
</feature>
<evidence type="ECO:0000313" key="4">
    <source>
        <dbReference type="Proteomes" id="UP000003828"/>
    </source>
</evidence>
<keyword evidence="4" id="KW-1185">Reference proteome</keyword>
<dbReference type="AlphaFoldDB" id="H0QGK4"/>
<dbReference type="GO" id="GO:0043190">
    <property type="term" value="C:ATP-binding cassette (ABC) transporter complex"/>
    <property type="evidence" value="ECO:0007669"/>
    <property type="project" value="InterPro"/>
</dbReference>
<evidence type="ECO:0000256" key="1">
    <source>
        <dbReference type="SAM" id="MobiDB-lite"/>
    </source>
</evidence>
<dbReference type="SUPFAM" id="SSF53850">
    <property type="entry name" value="Periplasmic binding protein-like II"/>
    <property type="match status" value="1"/>
</dbReference>
<dbReference type="GO" id="GO:1904680">
    <property type="term" value="F:peptide transmembrane transporter activity"/>
    <property type="evidence" value="ECO:0007669"/>
    <property type="project" value="TreeGrafter"/>
</dbReference>
<feature type="compositionally biased region" description="Polar residues" evidence="1">
    <location>
        <begin position="1"/>
        <end position="10"/>
    </location>
</feature>
<dbReference type="RefSeq" id="WP_003797506.1">
    <property type="nucleotide sequence ID" value="NZ_BAEG01000005.1"/>
</dbReference>
<dbReference type="GO" id="GO:0042597">
    <property type="term" value="C:periplasmic space"/>
    <property type="evidence" value="ECO:0007669"/>
    <property type="project" value="UniProtKB-ARBA"/>
</dbReference>
<dbReference type="CDD" id="cd08492">
    <property type="entry name" value="PBP2_NikA_DppA_OppA_like_15"/>
    <property type="match status" value="1"/>
</dbReference>
<feature type="region of interest" description="Disordered" evidence="1">
    <location>
        <begin position="1"/>
        <end position="27"/>
    </location>
</feature>
<dbReference type="OrthoDB" id="5240629at2"/>
<sequence length="564" mass="59919">MNARNTTTEPGTAGPDLAGPDLAGPARGRRISRTAAAGTLLGTVALLIASCGGTSDAGSQPGAGTGPVRGGNLNFAISVDRGCIDPQQVGNNDAIAVARQTVASLTSQDPKTGEIVPWLAEKFEANKDATSFTFTLRSGATFADGTAIDAQSVKTNFEAIKALGAKATLGSTYLSDVSGITVKDPKTVVVDFAKPNAQFLQATSTFTLGLLSPASAKLSDADRCAGKFEGSGPFTVKSYTVDKEAVLERREGYAWPAATNSNKGEVYLDTVTFKIIPEAGNRTGSLQSGQIDATAAISAADIKLFDGNGFWKETRANPGVVYNLYSNESTPKLKETAVRQAISKAINREEITKTLLTEADQPAKGVLSHTTPFFKDFSELLKFDPDGAKKLLDDAGWKPGADGIRAKNGQRLSFSVTYWQSPKEVLELVQQQLKAVGIDLQLKFTTIADVTAAQANKDYDFSYGNLTRSDPDVLRTVFGANTARGGSNLRPALPVDTTLGEQAAALDKNARQRLVDQAQEALIKDAHSIPLYELSTTISASEKVHDLKFEASSRLDFYDAWLSK</sequence>
<dbReference type="Pfam" id="PF00496">
    <property type="entry name" value="SBP_bac_5"/>
    <property type="match status" value="1"/>
</dbReference>
<dbReference type="Proteomes" id="UP000003828">
    <property type="component" value="Unassembled WGS sequence"/>
</dbReference>
<evidence type="ECO:0000313" key="3">
    <source>
        <dbReference type="EMBL" id="GAB11955.1"/>
    </source>
</evidence>
<dbReference type="Gene3D" id="3.40.190.10">
    <property type="entry name" value="Periplasmic binding protein-like II"/>
    <property type="match status" value="1"/>
</dbReference>
<dbReference type="PIRSF" id="PIRSF002741">
    <property type="entry name" value="MppA"/>
    <property type="match status" value="1"/>
</dbReference>
<accession>H0QGK4</accession>
<proteinExistence type="predicted"/>
<dbReference type="PANTHER" id="PTHR30290">
    <property type="entry name" value="PERIPLASMIC BINDING COMPONENT OF ABC TRANSPORTER"/>
    <property type="match status" value="1"/>
</dbReference>
<dbReference type="InterPro" id="IPR030678">
    <property type="entry name" value="Peptide/Ni-bd"/>
</dbReference>
<dbReference type="STRING" id="1077972.ARGLB_005_00200"/>
<evidence type="ECO:0000259" key="2">
    <source>
        <dbReference type="Pfam" id="PF00496"/>
    </source>
</evidence>
<gene>
    <name evidence="3" type="ORF">ARGLB_005_00200</name>
</gene>
<dbReference type="Gene3D" id="3.10.105.10">
    <property type="entry name" value="Dipeptide-binding Protein, Domain 3"/>
    <property type="match status" value="1"/>
</dbReference>
<organism evidence="3 4">
    <name type="scientific">Arthrobacter globiformis (strain ATCC 8010 / DSM 20124 / JCM 1332 / NBRC 12137 / NCIMB 8907 / NRRL B-2979 / 168)</name>
    <dbReference type="NCBI Taxonomy" id="1077972"/>
    <lineage>
        <taxon>Bacteria</taxon>
        <taxon>Bacillati</taxon>
        <taxon>Actinomycetota</taxon>
        <taxon>Actinomycetes</taxon>
        <taxon>Micrococcales</taxon>
        <taxon>Micrococcaceae</taxon>
        <taxon>Arthrobacter</taxon>
    </lineage>
</organism>
<name>H0QGK4_ARTG1</name>
<comment type="caution">
    <text evidence="3">The sequence shown here is derived from an EMBL/GenBank/DDBJ whole genome shotgun (WGS) entry which is preliminary data.</text>
</comment>